<dbReference type="InterPro" id="IPR044751">
    <property type="entry name" value="Ion_transp-like_CBS"/>
</dbReference>
<reference evidence="10" key="1">
    <citation type="submission" date="2019-03" db="EMBL/GenBank/DDBJ databases">
        <title>Single cell metagenomics reveals metabolic interactions within the superorganism composed of flagellate Streblomastix strix and complex community of Bacteroidetes bacteria on its surface.</title>
        <authorList>
            <person name="Treitli S.C."/>
            <person name="Kolisko M."/>
            <person name="Husnik F."/>
            <person name="Keeling P."/>
            <person name="Hampl V."/>
        </authorList>
    </citation>
    <scope>NUCLEOTIDE SEQUENCE</scope>
    <source>
        <strain evidence="10">STM</strain>
    </source>
</reference>
<comment type="caution">
    <text evidence="10">The sequence shown here is derived from an EMBL/GenBank/DDBJ whole genome shotgun (WGS) entry which is preliminary data.</text>
</comment>
<accession>A0A5J4RIL9</accession>
<proteinExistence type="predicted"/>
<evidence type="ECO:0000256" key="2">
    <source>
        <dbReference type="ARBA" id="ARBA00022692"/>
    </source>
</evidence>
<evidence type="ECO:0000313" key="10">
    <source>
        <dbReference type="EMBL" id="KAA6333737.1"/>
    </source>
</evidence>
<evidence type="ECO:0000256" key="5">
    <source>
        <dbReference type="ARBA" id="ARBA00023122"/>
    </source>
</evidence>
<dbReference type="Gene3D" id="3.10.580.10">
    <property type="entry name" value="CBS-domain"/>
    <property type="match status" value="1"/>
</dbReference>
<protein>
    <submittedName>
        <fullName evidence="10">Hemolysin C</fullName>
    </submittedName>
</protein>
<keyword evidence="2 7" id="KW-0812">Transmembrane</keyword>
<keyword evidence="4 7" id="KW-1133">Transmembrane helix</keyword>
<gene>
    <name evidence="10" type="ORF">EZS27_017886</name>
</gene>
<sequence>MNFILYVLITMAFSAFFSGMEIAFISVDKLRFEMREERGITSRILSVFFKNPNNFISTMLVGNNIALVIYGILMAQLIEQNLLAGFIESRFLLILIQTVISTLVILATGEFMPKTLFKINPNLMLHVFAFPALICYVILYPISRFASGVSFFFLRLFGVKINKETSAKVFGKVDLDYFVHTSIENAESEEELNTEVKIFQNALDFSNIKIRDCIVPRTEIVAIDLNASLDELRNKFVESGISKIIVYDTDIDNVTGYIHSSEMFRNPKDWRNHVKEIPIVPETMVAGKLMKLFMQQKKTIALVVDEFGGTSGIVSLEDLVEEIFGDIEDEHDNTSYICKQINESEYILSARLETEKVNQLFGLNLPESDDYITIGGLILNHNQSFPKLHEVIQIKNYQFRIIKITTTKIILVRLKVLEHSIQSRS</sequence>
<dbReference type="EMBL" id="SNRY01001078">
    <property type="protein sequence ID" value="KAA6333737.1"/>
    <property type="molecule type" value="Genomic_DNA"/>
</dbReference>
<dbReference type="PROSITE" id="PS51846">
    <property type="entry name" value="CNNM"/>
    <property type="match status" value="1"/>
</dbReference>
<dbReference type="InterPro" id="IPR036318">
    <property type="entry name" value="FAD-bd_PCMH-like_sf"/>
</dbReference>
<dbReference type="PANTHER" id="PTHR22777">
    <property type="entry name" value="HEMOLYSIN-RELATED"/>
    <property type="match status" value="1"/>
</dbReference>
<dbReference type="AlphaFoldDB" id="A0A5J4RIL9"/>
<dbReference type="GO" id="GO:0050660">
    <property type="term" value="F:flavin adenine dinucleotide binding"/>
    <property type="evidence" value="ECO:0007669"/>
    <property type="project" value="InterPro"/>
</dbReference>
<dbReference type="Gene3D" id="3.30.465.10">
    <property type="match status" value="1"/>
</dbReference>
<evidence type="ECO:0000256" key="6">
    <source>
        <dbReference type="ARBA" id="ARBA00023136"/>
    </source>
</evidence>
<evidence type="ECO:0000259" key="9">
    <source>
        <dbReference type="PROSITE" id="PS51846"/>
    </source>
</evidence>
<feature type="transmembrane region" description="Helical" evidence="7">
    <location>
        <begin position="55"/>
        <end position="78"/>
    </location>
</feature>
<dbReference type="CDD" id="cd04590">
    <property type="entry name" value="CBS_pair_CorC_HlyC_assoc"/>
    <property type="match status" value="1"/>
</dbReference>
<organism evidence="10">
    <name type="scientific">termite gut metagenome</name>
    <dbReference type="NCBI Taxonomy" id="433724"/>
    <lineage>
        <taxon>unclassified sequences</taxon>
        <taxon>metagenomes</taxon>
        <taxon>organismal metagenomes</taxon>
    </lineage>
</organism>
<dbReference type="InterPro" id="IPR046342">
    <property type="entry name" value="CBS_dom_sf"/>
</dbReference>
<evidence type="ECO:0000256" key="4">
    <source>
        <dbReference type="ARBA" id="ARBA00022989"/>
    </source>
</evidence>
<feature type="transmembrane region" description="Helical" evidence="7">
    <location>
        <begin position="90"/>
        <end position="111"/>
    </location>
</feature>
<dbReference type="GO" id="GO:0005886">
    <property type="term" value="C:plasma membrane"/>
    <property type="evidence" value="ECO:0007669"/>
    <property type="project" value="TreeGrafter"/>
</dbReference>
<dbReference type="Pfam" id="PF01595">
    <property type="entry name" value="CNNM"/>
    <property type="match status" value="1"/>
</dbReference>
<name>A0A5J4RIL9_9ZZZZ</name>
<comment type="subcellular location">
    <subcellularLocation>
        <location evidence="1">Membrane</location>
        <topology evidence="1">Multi-pass membrane protein</topology>
    </subcellularLocation>
</comment>
<dbReference type="SUPFAM" id="SSF56176">
    <property type="entry name" value="FAD-binding/transporter-associated domain-like"/>
    <property type="match status" value="1"/>
</dbReference>
<dbReference type="Pfam" id="PF03471">
    <property type="entry name" value="CorC_HlyC"/>
    <property type="match status" value="1"/>
</dbReference>
<dbReference type="InterPro" id="IPR000644">
    <property type="entry name" value="CBS_dom"/>
</dbReference>
<evidence type="ECO:0000259" key="8">
    <source>
        <dbReference type="PROSITE" id="PS51371"/>
    </source>
</evidence>
<dbReference type="Pfam" id="PF00571">
    <property type="entry name" value="CBS"/>
    <property type="match status" value="2"/>
</dbReference>
<dbReference type="PROSITE" id="PS51371">
    <property type="entry name" value="CBS"/>
    <property type="match status" value="1"/>
</dbReference>
<dbReference type="SMART" id="SM01091">
    <property type="entry name" value="CorC_HlyC"/>
    <property type="match status" value="1"/>
</dbReference>
<dbReference type="PANTHER" id="PTHR22777:SF17">
    <property type="entry name" value="UPF0053 PROTEIN SLL0260"/>
    <property type="match status" value="1"/>
</dbReference>
<feature type="domain" description="CBS" evidence="8">
    <location>
        <begin position="273"/>
        <end position="330"/>
    </location>
</feature>
<evidence type="ECO:0000256" key="3">
    <source>
        <dbReference type="ARBA" id="ARBA00022737"/>
    </source>
</evidence>
<keyword evidence="3" id="KW-0677">Repeat</keyword>
<feature type="transmembrane region" description="Helical" evidence="7">
    <location>
        <begin position="6"/>
        <end position="27"/>
    </location>
</feature>
<keyword evidence="6 7" id="KW-0472">Membrane</keyword>
<evidence type="ECO:0000256" key="1">
    <source>
        <dbReference type="ARBA" id="ARBA00004141"/>
    </source>
</evidence>
<dbReference type="InterPro" id="IPR016169">
    <property type="entry name" value="FAD-bd_PCMH_sub2"/>
</dbReference>
<dbReference type="InterPro" id="IPR005170">
    <property type="entry name" value="Transptr-assoc_dom"/>
</dbReference>
<dbReference type="InterPro" id="IPR002550">
    <property type="entry name" value="CNNM"/>
</dbReference>
<feature type="transmembrane region" description="Helical" evidence="7">
    <location>
        <begin position="123"/>
        <end position="142"/>
    </location>
</feature>
<feature type="domain" description="CNNM transmembrane" evidence="9">
    <location>
        <begin position="1"/>
        <end position="196"/>
    </location>
</feature>
<evidence type="ECO:0000256" key="7">
    <source>
        <dbReference type="SAM" id="Phobius"/>
    </source>
</evidence>
<keyword evidence="5" id="KW-0129">CBS domain</keyword>
<dbReference type="SUPFAM" id="SSF54631">
    <property type="entry name" value="CBS-domain pair"/>
    <property type="match status" value="1"/>
</dbReference>